<dbReference type="GO" id="GO:0030151">
    <property type="term" value="F:molybdenum ion binding"/>
    <property type="evidence" value="ECO:0007669"/>
    <property type="project" value="InterPro"/>
</dbReference>
<dbReference type="HOGENOM" id="CLU_028286_0_1_6"/>
<dbReference type="Pfam" id="PF03473">
    <property type="entry name" value="MOSC"/>
    <property type="match status" value="1"/>
</dbReference>
<sequence>MIITELTIYPVKALGGIRLTQSTLGVTGLPWDRHWMLVDSAGRFVTQRQLPALAAIRPSLDEHQLVLQHPQQPSLTIPLQRELSELTPVSLWQSELEAFDEGAEAADWLTRLLGEYRGAPLRLVRFNRAQSRPIKAKYLEPGETSHTEFADGFPFLIASRQSLAALNAALEANGETPVGMERFRANIVVDELDGAFSELNEYRLKGAGYTLAIRKPCQRCPVITVDQTSGTRPNPKEPLRTLLSLNPLTKPGAFFGGNAVLLTGEGEGIRVGDVLAAKAGR</sequence>
<keyword evidence="3" id="KW-1185">Reference proteome</keyword>
<evidence type="ECO:0000313" key="3">
    <source>
        <dbReference type="Proteomes" id="UP000006683"/>
    </source>
</evidence>
<feature type="domain" description="MOSC" evidence="1">
    <location>
        <begin position="110"/>
        <end position="278"/>
    </location>
</feature>
<dbReference type="GO" id="GO:0030170">
    <property type="term" value="F:pyridoxal phosphate binding"/>
    <property type="evidence" value="ECO:0007669"/>
    <property type="project" value="InterPro"/>
</dbReference>
<dbReference type="Proteomes" id="UP000006683">
    <property type="component" value="Chromosome"/>
</dbReference>
<dbReference type="PANTHER" id="PTHR14237:SF19">
    <property type="entry name" value="MITOCHONDRIAL AMIDOXIME REDUCING COMPONENT 1"/>
    <property type="match status" value="1"/>
</dbReference>
<dbReference type="InterPro" id="IPR005303">
    <property type="entry name" value="MOCOS_middle"/>
</dbReference>
<proteinExistence type="predicted"/>
<dbReference type="GeneID" id="67183378"/>
<dbReference type="PANTHER" id="PTHR14237">
    <property type="entry name" value="MOLYBDOPTERIN COFACTOR SULFURASE MOSC"/>
    <property type="match status" value="1"/>
</dbReference>
<dbReference type="AlphaFoldDB" id="E1SV60"/>
<dbReference type="PROSITE" id="PS51340">
    <property type="entry name" value="MOSC"/>
    <property type="match status" value="1"/>
</dbReference>
<dbReference type="Pfam" id="PF03476">
    <property type="entry name" value="MOSC_N"/>
    <property type="match status" value="1"/>
</dbReference>
<dbReference type="KEGG" id="fbl:Fbal_3161"/>
<dbReference type="eggNOG" id="COG3217">
    <property type="taxonomic scope" value="Bacteria"/>
</dbReference>
<gene>
    <name evidence="2" type="ordered locus">Fbal_3161</name>
</gene>
<accession>E1SV60</accession>
<dbReference type="SUPFAM" id="SSF141673">
    <property type="entry name" value="MOSC N-terminal domain-like"/>
    <property type="match status" value="1"/>
</dbReference>
<dbReference type="RefSeq" id="WP_013346666.1">
    <property type="nucleotide sequence ID" value="NC_014541.1"/>
</dbReference>
<dbReference type="SUPFAM" id="SSF50800">
    <property type="entry name" value="PK beta-barrel domain-like"/>
    <property type="match status" value="1"/>
</dbReference>
<evidence type="ECO:0000313" key="2">
    <source>
        <dbReference type="EMBL" id="ADN77360.1"/>
    </source>
</evidence>
<dbReference type="InterPro" id="IPR011037">
    <property type="entry name" value="Pyrv_Knase-like_insert_dom_sf"/>
</dbReference>
<name>E1SV60_FERBD</name>
<organism evidence="2 3">
    <name type="scientific">Ferrimonas balearica (strain DSM 9799 / CCM 4581 / KCTC 23876 / PAT)</name>
    <dbReference type="NCBI Taxonomy" id="550540"/>
    <lineage>
        <taxon>Bacteria</taxon>
        <taxon>Pseudomonadati</taxon>
        <taxon>Pseudomonadota</taxon>
        <taxon>Gammaproteobacteria</taxon>
        <taxon>Alteromonadales</taxon>
        <taxon>Ferrimonadaceae</taxon>
        <taxon>Ferrimonas</taxon>
    </lineage>
</organism>
<reference evidence="2 3" key="1">
    <citation type="journal article" date="2010" name="Stand. Genomic Sci.">
        <title>Complete genome sequence of Ferrimonas balearica type strain (PAT).</title>
        <authorList>
            <person name="Nolan M."/>
            <person name="Sikorski J."/>
            <person name="Davenport K."/>
            <person name="Lucas S."/>
            <person name="Glavina Del Rio T."/>
            <person name="Tice H."/>
            <person name="Cheng J."/>
            <person name="Goodwin L."/>
            <person name="Pitluck S."/>
            <person name="Liolios K."/>
            <person name="Ivanova N."/>
            <person name="Mavromatis K."/>
            <person name="Ovchinnikova G."/>
            <person name="Pati A."/>
            <person name="Chen A."/>
            <person name="Palaniappan K."/>
            <person name="Land M."/>
            <person name="Hauser L."/>
            <person name="Chang Y."/>
            <person name="Jeffries C."/>
            <person name="Tapia R."/>
            <person name="Brettin T."/>
            <person name="Detter J."/>
            <person name="Han C."/>
            <person name="Yasawong M."/>
            <person name="Rohde M."/>
            <person name="Tindall B."/>
            <person name="Goker M."/>
            <person name="Woyke T."/>
            <person name="Bristow J."/>
            <person name="Eisen J."/>
            <person name="Markowitz V."/>
            <person name="Hugenholtz P."/>
            <person name="Kyrpides N."/>
            <person name="Klenk H."/>
            <person name="Lapidus A."/>
        </authorList>
    </citation>
    <scope>NUCLEOTIDE SEQUENCE [LARGE SCALE GENOMIC DNA]</scope>
    <source>
        <strain evidence="3">DSM 9799 / CCM 4581 / KCTC 23876 / PAT</strain>
    </source>
</reference>
<dbReference type="STRING" id="550540.Fbal_3161"/>
<evidence type="ECO:0000259" key="1">
    <source>
        <dbReference type="PROSITE" id="PS51340"/>
    </source>
</evidence>
<dbReference type="GO" id="GO:0003824">
    <property type="term" value="F:catalytic activity"/>
    <property type="evidence" value="ECO:0007669"/>
    <property type="project" value="InterPro"/>
</dbReference>
<dbReference type="InterPro" id="IPR005302">
    <property type="entry name" value="MoCF_Sase_C"/>
</dbReference>
<dbReference type="EMBL" id="CP002209">
    <property type="protein sequence ID" value="ADN77360.1"/>
    <property type="molecule type" value="Genomic_DNA"/>
</dbReference>
<dbReference type="OrthoDB" id="581532at2"/>
<protein>
    <submittedName>
        <fullName evidence="2">MOSC domain protein beta barrel domain protein</fullName>
    </submittedName>
</protein>